<reference evidence="3 4" key="1">
    <citation type="submission" date="2018-05" db="EMBL/GenBank/DDBJ databases">
        <title>Complete Genome Sequence of Methylobacterium sp. 17Sr1-28.</title>
        <authorList>
            <person name="Srinivasan S."/>
        </authorList>
    </citation>
    <scope>NUCLEOTIDE SEQUENCE [LARGE SCALE GENOMIC DNA]</scope>
    <source>
        <strain evidence="3 4">17Sr1-28</strain>
    </source>
</reference>
<name>A0A2U8WSH0_9HYPH</name>
<dbReference type="PANTHER" id="PTHR35562">
    <property type="entry name" value="DNA ENDONUCLEASE SMRA-RELATED"/>
    <property type="match status" value="1"/>
</dbReference>
<dbReference type="Gene3D" id="3.30.1370.110">
    <property type="match status" value="1"/>
</dbReference>
<feature type="domain" description="Smr" evidence="2">
    <location>
        <begin position="118"/>
        <end position="205"/>
    </location>
</feature>
<dbReference type="Pfam" id="PF01713">
    <property type="entry name" value="Smr"/>
    <property type="match status" value="1"/>
</dbReference>
<dbReference type="PANTHER" id="PTHR35562:SF2">
    <property type="entry name" value="DNA ENDONUCLEASE SMRA-RELATED"/>
    <property type="match status" value="1"/>
</dbReference>
<dbReference type="Proteomes" id="UP000245444">
    <property type="component" value="Chromosome"/>
</dbReference>
<evidence type="ECO:0000256" key="1">
    <source>
        <dbReference type="SAM" id="MobiDB-lite"/>
    </source>
</evidence>
<dbReference type="SMART" id="SM00463">
    <property type="entry name" value="SMR"/>
    <property type="match status" value="1"/>
</dbReference>
<evidence type="ECO:0000313" key="3">
    <source>
        <dbReference type="EMBL" id="AWN48401.1"/>
    </source>
</evidence>
<dbReference type="AlphaFoldDB" id="A0A2U8WSH0"/>
<keyword evidence="4" id="KW-1185">Reference proteome</keyword>
<dbReference type="SUPFAM" id="SSF160443">
    <property type="entry name" value="SMR domain-like"/>
    <property type="match status" value="1"/>
</dbReference>
<evidence type="ECO:0000259" key="2">
    <source>
        <dbReference type="PROSITE" id="PS50828"/>
    </source>
</evidence>
<organism evidence="3 4">
    <name type="scientific">Methylobacterium terrae</name>
    <dbReference type="NCBI Taxonomy" id="2202827"/>
    <lineage>
        <taxon>Bacteria</taxon>
        <taxon>Pseudomonadati</taxon>
        <taxon>Pseudomonadota</taxon>
        <taxon>Alphaproteobacteria</taxon>
        <taxon>Hyphomicrobiales</taxon>
        <taxon>Methylobacteriaceae</taxon>
        <taxon>Methylobacterium</taxon>
    </lineage>
</organism>
<feature type="compositionally biased region" description="Pro residues" evidence="1">
    <location>
        <begin position="38"/>
        <end position="56"/>
    </location>
</feature>
<proteinExistence type="predicted"/>
<evidence type="ECO:0000313" key="4">
    <source>
        <dbReference type="Proteomes" id="UP000245444"/>
    </source>
</evidence>
<dbReference type="InterPro" id="IPR036063">
    <property type="entry name" value="Smr_dom_sf"/>
</dbReference>
<dbReference type="OrthoDB" id="7165597at2"/>
<feature type="region of interest" description="Disordered" evidence="1">
    <location>
        <begin position="32"/>
        <end position="101"/>
    </location>
</feature>
<protein>
    <submittedName>
        <fullName evidence="3">DNA mismatch repair protein MutS</fullName>
    </submittedName>
</protein>
<gene>
    <name evidence="3" type="ORF">DK419_20275</name>
</gene>
<dbReference type="PROSITE" id="PS50828">
    <property type="entry name" value="SMR"/>
    <property type="match status" value="1"/>
</dbReference>
<dbReference type="EMBL" id="CP029553">
    <property type="protein sequence ID" value="AWN48401.1"/>
    <property type="molecule type" value="Genomic_DNA"/>
</dbReference>
<feature type="compositionally biased region" description="Pro residues" evidence="1">
    <location>
        <begin position="76"/>
        <end position="97"/>
    </location>
</feature>
<sequence>MTEPRRPRRVRRLSSEESRLWAEIARLITPLRGRAPIPVAPSPPPEPAPAPAPPAPKKAGRPVRAAPRNASKSPVPKGPVPKSPSPPPTAPALPPLAPLERRVRTGLRRGSRGVDAVIDLHGMRQTEAHAALIGFLHRSRASGHAVVLVVTGKGAGGDDPYAERGVLRRSVPHWLRLPELRPLVVGFEEAAHHHGGGGALYIRLRRR</sequence>
<accession>A0A2U8WSH0</accession>
<dbReference type="RefSeq" id="WP_109960690.1">
    <property type="nucleotide sequence ID" value="NZ_CP029553.1"/>
</dbReference>
<feature type="compositionally biased region" description="Low complexity" evidence="1">
    <location>
        <begin position="62"/>
        <end position="75"/>
    </location>
</feature>
<dbReference type="InterPro" id="IPR002625">
    <property type="entry name" value="Smr_dom"/>
</dbReference>
<dbReference type="KEGG" id="mtea:DK419_20275"/>